<comment type="caution">
    <text evidence="2">The sequence shown here is derived from an EMBL/GenBank/DDBJ whole genome shotgun (WGS) entry which is preliminary data.</text>
</comment>
<organism evidence="2 3">
    <name type="scientific">Actinomadura sediminis</name>
    <dbReference type="NCBI Taxonomy" id="1038904"/>
    <lineage>
        <taxon>Bacteria</taxon>
        <taxon>Bacillati</taxon>
        <taxon>Actinomycetota</taxon>
        <taxon>Actinomycetes</taxon>
        <taxon>Streptosporangiales</taxon>
        <taxon>Thermomonosporaceae</taxon>
        <taxon>Actinomadura</taxon>
    </lineage>
</organism>
<sequence>MVVALWALCGAGWVAVLAGLRRGVHGPARGPSLFAHTATPAAVVLLCAHVGHGNLYATIWLAAQWWALAIVTGLRPERLVTSGGPRRLGGWLALTAVLAFAATRTVF</sequence>
<gene>
    <name evidence="2" type="ORF">ACFQ11_31885</name>
</gene>
<evidence type="ECO:0000313" key="2">
    <source>
        <dbReference type="EMBL" id="MFD0905016.1"/>
    </source>
</evidence>
<dbReference type="RefSeq" id="WP_378305484.1">
    <property type="nucleotide sequence ID" value="NZ_JBHTJA010000111.1"/>
</dbReference>
<dbReference type="Proteomes" id="UP001596972">
    <property type="component" value="Unassembled WGS sequence"/>
</dbReference>
<proteinExistence type="predicted"/>
<feature type="transmembrane region" description="Helical" evidence="1">
    <location>
        <begin position="58"/>
        <end position="76"/>
    </location>
</feature>
<protein>
    <recommendedName>
        <fullName evidence="4">Integral membrane protein</fullName>
    </recommendedName>
</protein>
<keyword evidence="1" id="KW-0472">Membrane</keyword>
<feature type="transmembrane region" description="Helical" evidence="1">
    <location>
        <begin position="88"/>
        <end position="106"/>
    </location>
</feature>
<evidence type="ECO:0008006" key="4">
    <source>
        <dbReference type="Google" id="ProtNLM"/>
    </source>
</evidence>
<evidence type="ECO:0000313" key="3">
    <source>
        <dbReference type="Proteomes" id="UP001596972"/>
    </source>
</evidence>
<reference evidence="3" key="1">
    <citation type="journal article" date="2019" name="Int. J. Syst. Evol. Microbiol.">
        <title>The Global Catalogue of Microorganisms (GCM) 10K type strain sequencing project: providing services to taxonomists for standard genome sequencing and annotation.</title>
        <authorList>
            <consortium name="The Broad Institute Genomics Platform"/>
            <consortium name="The Broad Institute Genome Sequencing Center for Infectious Disease"/>
            <person name="Wu L."/>
            <person name="Ma J."/>
        </authorList>
    </citation>
    <scope>NUCLEOTIDE SEQUENCE [LARGE SCALE GENOMIC DNA]</scope>
    <source>
        <strain evidence="3">JCM 31202</strain>
    </source>
</reference>
<keyword evidence="3" id="KW-1185">Reference proteome</keyword>
<dbReference type="EMBL" id="JBHTJA010000111">
    <property type="protein sequence ID" value="MFD0905016.1"/>
    <property type="molecule type" value="Genomic_DNA"/>
</dbReference>
<keyword evidence="1" id="KW-1133">Transmembrane helix</keyword>
<name>A0ABW3EYU8_9ACTN</name>
<keyword evidence="1" id="KW-0812">Transmembrane</keyword>
<accession>A0ABW3EYU8</accession>
<evidence type="ECO:0000256" key="1">
    <source>
        <dbReference type="SAM" id="Phobius"/>
    </source>
</evidence>